<dbReference type="EMBL" id="ABLGCN030000001">
    <property type="protein sequence ID" value="EMM7455637.1"/>
    <property type="molecule type" value="Genomic_DNA"/>
</dbReference>
<feature type="region of interest" description="Disordered" evidence="1">
    <location>
        <begin position="155"/>
        <end position="191"/>
    </location>
</feature>
<name>A0AAN4JD94_CITFR</name>
<accession>A0AAN4JD94</accession>
<sequence length="333" mass="36388">MTTTTPTDTVMAIGQINFTGNVTPASWWRYITLPSGRPDQTAITLLSEIIYWYRPSEVRNEATGALQGYRKRFRGDKLQRSYQSFADQFGFGKRETADALKRLRDAGLITLELRTIEALDGLKCANVLFVGVIPCAIAAITNPVSTDNVDAVTPVTSERNSSFKNATPVTPKRNTPQRQNGTGGTPNVDTNTEITTEITTEIKNTNGASADAPAPARPAKQDYSPEFETAWQAYPKRAGGNSKAAAYKAWKARLKDGVKPEDMLAGVNRYAAYVKVTGNAGTQFVKQAATFFGPDRHFEEAWQTPSAPGGGRRNVLPVSGFSEQDYGQTDCNW</sequence>
<evidence type="ECO:0000256" key="1">
    <source>
        <dbReference type="SAM" id="MobiDB-lite"/>
    </source>
</evidence>
<dbReference type="AlphaFoldDB" id="A0AAN4JD94"/>
<comment type="caution">
    <text evidence="2">The sequence shown here is derived from an EMBL/GenBank/DDBJ whole genome shotgun (WGS) entry which is preliminary data.</text>
</comment>
<proteinExistence type="predicted"/>
<dbReference type="Proteomes" id="UP001169574">
    <property type="component" value="Unassembled WGS sequence"/>
</dbReference>
<protein>
    <submittedName>
        <fullName evidence="2">Replication protein</fullName>
    </submittedName>
</protein>
<evidence type="ECO:0000313" key="2">
    <source>
        <dbReference type="EMBL" id="EMM7455637.1"/>
    </source>
</evidence>
<organism evidence="2 3">
    <name type="scientific">Citrobacter freundii</name>
    <dbReference type="NCBI Taxonomy" id="546"/>
    <lineage>
        <taxon>Bacteria</taxon>
        <taxon>Pseudomonadati</taxon>
        <taxon>Pseudomonadota</taxon>
        <taxon>Gammaproteobacteria</taxon>
        <taxon>Enterobacterales</taxon>
        <taxon>Enterobacteriaceae</taxon>
        <taxon>Citrobacter</taxon>
        <taxon>Citrobacter freundii complex</taxon>
    </lineage>
</organism>
<reference evidence="2" key="1">
    <citation type="submission" date="2024-02" db="EMBL/GenBank/DDBJ databases">
        <authorList>
            <consortium name="Clinical and Environmental Microbiology Branch: Whole genome sequencing antimicrobial resistance pathogens in the healthcare setting"/>
        </authorList>
    </citation>
    <scope>NUCLEOTIDE SEQUENCE</scope>
    <source>
        <strain evidence="2">Whole organism</strain>
    </source>
</reference>
<evidence type="ECO:0000313" key="3">
    <source>
        <dbReference type="Proteomes" id="UP001169574"/>
    </source>
</evidence>
<dbReference type="RefSeq" id="WP_181510854.1">
    <property type="nucleotide sequence ID" value="NZ_CP056232.1"/>
</dbReference>
<feature type="compositionally biased region" description="Polar residues" evidence="1">
    <location>
        <begin position="155"/>
        <end position="189"/>
    </location>
</feature>
<gene>
    <name evidence="2" type="ORF">P7U51_000071</name>
</gene>